<accession>A0A0E0GGH7</accession>
<name>A0A0E0GGH7_ORYNI</name>
<reference evidence="1" key="2">
    <citation type="submission" date="2018-04" db="EMBL/GenBank/DDBJ databases">
        <title>OnivRS2 (Oryza nivara Reference Sequence Version 2).</title>
        <authorList>
            <person name="Zhang J."/>
            <person name="Kudrna D."/>
            <person name="Lee S."/>
            <person name="Talag J."/>
            <person name="Rajasekar S."/>
            <person name="Welchert J."/>
            <person name="Hsing Y.-I."/>
            <person name="Wing R.A."/>
        </authorList>
    </citation>
    <scope>NUCLEOTIDE SEQUENCE [LARGE SCALE GENOMIC DNA]</scope>
    <source>
        <strain evidence="1">SL10</strain>
    </source>
</reference>
<sequence length="60" mass="6628">MDKTSRRVCQTRGQLGTNTRHGVANTVQARQGTTMNHSGDGGNLEIRWQCSKLRKKTLSG</sequence>
<proteinExistence type="predicted"/>
<dbReference type="Gramene" id="ONIVA03G02650.1">
    <property type="protein sequence ID" value="ONIVA03G02650.1"/>
    <property type="gene ID" value="ONIVA03G02650"/>
</dbReference>
<dbReference type="EnsemblPlants" id="ONIVA03G02650.1">
    <property type="protein sequence ID" value="ONIVA03G02650.1"/>
    <property type="gene ID" value="ONIVA03G02650"/>
</dbReference>
<evidence type="ECO:0000313" key="1">
    <source>
        <dbReference type="EnsemblPlants" id="ONIVA03G02650.1"/>
    </source>
</evidence>
<evidence type="ECO:0000313" key="2">
    <source>
        <dbReference type="Proteomes" id="UP000006591"/>
    </source>
</evidence>
<protein>
    <submittedName>
        <fullName evidence="1">Uncharacterized protein</fullName>
    </submittedName>
</protein>
<keyword evidence="2" id="KW-1185">Reference proteome</keyword>
<dbReference type="AlphaFoldDB" id="A0A0E0GGH7"/>
<reference evidence="1" key="1">
    <citation type="submission" date="2015-04" db="UniProtKB">
        <authorList>
            <consortium name="EnsemblPlants"/>
        </authorList>
    </citation>
    <scope>IDENTIFICATION</scope>
    <source>
        <strain evidence="1">SL10</strain>
    </source>
</reference>
<organism evidence="1">
    <name type="scientific">Oryza nivara</name>
    <name type="common">Indian wild rice</name>
    <name type="synonym">Oryza sativa f. spontanea</name>
    <dbReference type="NCBI Taxonomy" id="4536"/>
    <lineage>
        <taxon>Eukaryota</taxon>
        <taxon>Viridiplantae</taxon>
        <taxon>Streptophyta</taxon>
        <taxon>Embryophyta</taxon>
        <taxon>Tracheophyta</taxon>
        <taxon>Spermatophyta</taxon>
        <taxon>Magnoliopsida</taxon>
        <taxon>Liliopsida</taxon>
        <taxon>Poales</taxon>
        <taxon>Poaceae</taxon>
        <taxon>BOP clade</taxon>
        <taxon>Oryzoideae</taxon>
        <taxon>Oryzeae</taxon>
        <taxon>Oryzinae</taxon>
        <taxon>Oryza</taxon>
    </lineage>
</organism>
<dbReference type="Proteomes" id="UP000006591">
    <property type="component" value="Chromosome 3"/>
</dbReference>
<dbReference type="HOGENOM" id="CLU_2945714_0_0_1"/>